<feature type="transmembrane region" description="Helical" evidence="5">
    <location>
        <begin position="6"/>
        <end position="27"/>
    </location>
</feature>
<dbReference type="PANTHER" id="PTHR43099">
    <property type="entry name" value="UPF0053 PROTEIN YRKA"/>
    <property type="match status" value="1"/>
</dbReference>
<feature type="transmembrane region" description="Helical" evidence="5">
    <location>
        <begin position="98"/>
        <end position="120"/>
    </location>
</feature>
<evidence type="ECO:0000259" key="6">
    <source>
        <dbReference type="PROSITE" id="PS51371"/>
    </source>
</evidence>
<keyword evidence="4 5" id="KW-0812">Transmembrane</keyword>
<evidence type="ECO:0000256" key="2">
    <source>
        <dbReference type="ARBA" id="ARBA00022475"/>
    </source>
</evidence>
<dbReference type="Pfam" id="PF00571">
    <property type="entry name" value="CBS"/>
    <property type="match status" value="1"/>
</dbReference>
<protein>
    <submittedName>
        <fullName evidence="8">CBS domain containing-hemolysin-like protein</fullName>
    </submittedName>
</protein>
<evidence type="ECO:0000256" key="4">
    <source>
        <dbReference type="PROSITE-ProRule" id="PRU01193"/>
    </source>
</evidence>
<accession>A0A7W9JJ87</accession>
<keyword evidence="9" id="KW-1185">Reference proteome</keyword>
<feature type="transmembrane region" description="Helical" evidence="5">
    <location>
        <begin position="57"/>
        <end position="78"/>
    </location>
</feature>
<evidence type="ECO:0000313" key="8">
    <source>
        <dbReference type="EMBL" id="MBB5848634.1"/>
    </source>
</evidence>
<evidence type="ECO:0000256" key="1">
    <source>
        <dbReference type="ARBA" id="ARBA00004651"/>
    </source>
</evidence>
<organism evidence="8 9">
    <name type="scientific">Micrococcus endophyticus</name>
    <dbReference type="NCBI Taxonomy" id="455343"/>
    <lineage>
        <taxon>Bacteria</taxon>
        <taxon>Bacillati</taxon>
        <taxon>Actinomycetota</taxon>
        <taxon>Actinomycetes</taxon>
        <taxon>Micrococcales</taxon>
        <taxon>Micrococcaceae</taxon>
        <taxon>Micrococcus</taxon>
    </lineage>
</organism>
<dbReference type="Gene3D" id="3.10.580.10">
    <property type="entry name" value="CBS-domain"/>
    <property type="match status" value="1"/>
</dbReference>
<evidence type="ECO:0000313" key="9">
    <source>
        <dbReference type="Proteomes" id="UP000567246"/>
    </source>
</evidence>
<keyword evidence="3" id="KW-0129">CBS domain</keyword>
<dbReference type="InterPro" id="IPR000644">
    <property type="entry name" value="CBS_dom"/>
</dbReference>
<gene>
    <name evidence="8" type="ORF">HDA33_001198</name>
</gene>
<evidence type="ECO:0000259" key="7">
    <source>
        <dbReference type="PROSITE" id="PS51846"/>
    </source>
</evidence>
<keyword evidence="4 5" id="KW-1133">Transmembrane helix</keyword>
<dbReference type="AlphaFoldDB" id="A0A7W9JJ87"/>
<dbReference type="PROSITE" id="PS51846">
    <property type="entry name" value="CNNM"/>
    <property type="match status" value="1"/>
</dbReference>
<evidence type="ECO:0000256" key="5">
    <source>
        <dbReference type="SAM" id="Phobius"/>
    </source>
</evidence>
<dbReference type="SUPFAM" id="SSF54631">
    <property type="entry name" value="CBS-domain pair"/>
    <property type="match status" value="1"/>
</dbReference>
<comment type="subcellular location">
    <subcellularLocation>
        <location evidence="1">Cell membrane</location>
        <topology evidence="1">Multi-pass membrane protein</topology>
    </subcellularLocation>
</comment>
<dbReference type="Pfam" id="PF01595">
    <property type="entry name" value="CNNM"/>
    <property type="match status" value="1"/>
</dbReference>
<comment type="caution">
    <text evidence="8">The sequence shown here is derived from an EMBL/GenBank/DDBJ whole genome shotgun (WGS) entry which is preliminary data.</text>
</comment>
<name>A0A7W9JJ87_9MICC</name>
<dbReference type="RefSeq" id="WP_184171853.1">
    <property type="nucleotide sequence ID" value="NZ_BAABAG010000007.1"/>
</dbReference>
<proteinExistence type="predicted"/>
<feature type="domain" description="CBS" evidence="6">
    <location>
        <begin position="286"/>
        <end position="340"/>
    </location>
</feature>
<sequence length="340" mass="35077">MTQSPVFVILATVALIVLSALFVIMEFSLLAARRHRLEAEAGTSRAARAALRSVDELTIMLAGAQLGITLATFALGAITKPAVDAWLGPVLTGWGLPAAVAGTASFFLSLLLVTFLHLVVGEMAPKSWAIAHPEFAAKAVAGPARAYVWAVRPLLAFANAVANRLVAASGVTPTDRAAVGGHDADSIRQLVEHSASSGALDEQAHGQISGALDLQDATVGDLVSPPRDLVTVPADATAEDVQAASVASGHLRILVRPADGPDDGVPGVVHVRDTMVLGPREPVAPLVQEALTLPVDTALHEASSAMRAAGRQLAVVTSEGRTVGVVTLTDLFRRVLPVSG</sequence>
<dbReference type="Proteomes" id="UP000567246">
    <property type="component" value="Unassembled WGS sequence"/>
</dbReference>
<dbReference type="GO" id="GO:0005886">
    <property type="term" value="C:plasma membrane"/>
    <property type="evidence" value="ECO:0007669"/>
    <property type="project" value="UniProtKB-SubCell"/>
</dbReference>
<dbReference type="InterPro" id="IPR002550">
    <property type="entry name" value="CNNM"/>
</dbReference>
<keyword evidence="4 5" id="KW-0472">Membrane</keyword>
<evidence type="ECO:0000256" key="3">
    <source>
        <dbReference type="PROSITE-ProRule" id="PRU00703"/>
    </source>
</evidence>
<reference evidence="8 9" key="1">
    <citation type="submission" date="2020-08" db="EMBL/GenBank/DDBJ databases">
        <title>Sequencing the genomes of 1000 actinobacteria strains.</title>
        <authorList>
            <person name="Klenk H.-P."/>
        </authorList>
    </citation>
    <scope>NUCLEOTIDE SEQUENCE [LARGE SCALE GENOMIC DNA]</scope>
    <source>
        <strain evidence="8 9">DSM 17945</strain>
    </source>
</reference>
<dbReference type="InterPro" id="IPR051676">
    <property type="entry name" value="UPF0053_domain"/>
</dbReference>
<keyword evidence="2" id="KW-1003">Cell membrane</keyword>
<dbReference type="InterPro" id="IPR046342">
    <property type="entry name" value="CBS_dom_sf"/>
</dbReference>
<dbReference type="PROSITE" id="PS51371">
    <property type="entry name" value="CBS"/>
    <property type="match status" value="1"/>
</dbReference>
<dbReference type="PANTHER" id="PTHR43099:SF5">
    <property type="entry name" value="HLYC_CORC FAMILY TRANSPORTER"/>
    <property type="match status" value="1"/>
</dbReference>
<feature type="domain" description="CNNM transmembrane" evidence="7">
    <location>
        <begin position="1"/>
        <end position="204"/>
    </location>
</feature>
<dbReference type="EMBL" id="JACHMW010000001">
    <property type="protein sequence ID" value="MBB5848634.1"/>
    <property type="molecule type" value="Genomic_DNA"/>
</dbReference>